<dbReference type="AlphaFoldDB" id="A0A9D1SSX1"/>
<dbReference type="Gene3D" id="2.120.10.10">
    <property type="match status" value="1"/>
</dbReference>
<dbReference type="Proteomes" id="UP000824128">
    <property type="component" value="Unassembled WGS sequence"/>
</dbReference>
<organism evidence="1 2">
    <name type="scientific">Candidatus Aphodomorpha intestinavium</name>
    <dbReference type="NCBI Taxonomy" id="2840672"/>
    <lineage>
        <taxon>Bacteria</taxon>
        <taxon>Bacillati</taxon>
        <taxon>Bacillota</taxon>
        <taxon>Clostridia</taxon>
        <taxon>Eubacteriales</taxon>
        <taxon>Candidatus Aphodomorpha</taxon>
    </lineage>
</organism>
<evidence type="ECO:0008006" key="3">
    <source>
        <dbReference type="Google" id="ProtNLM"/>
    </source>
</evidence>
<proteinExistence type="predicted"/>
<reference evidence="1" key="2">
    <citation type="journal article" date="2021" name="PeerJ">
        <title>Extensive microbial diversity within the chicken gut microbiome revealed by metagenomics and culture.</title>
        <authorList>
            <person name="Gilroy R."/>
            <person name="Ravi A."/>
            <person name="Getino M."/>
            <person name="Pursley I."/>
            <person name="Horton D.L."/>
            <person name="Alikhan N.F."/>
            <person name="Baker D."/>
            <person name="Gharbi K."/>
            <person name="Hall N."/>
            <person name="Watson M."/>
            <person name="Adriaenssens E.M."/>
            <person name="Foster-Nyarko E."/>
            <person name="Jarju S."/>
            <person name="Secka A."/>
            <person name="Antonio M."/>
            <person name="Oren A."/>
            <person name="Chaudhuri R.R."/>
            <person name="La Ragione R."/>
            <person name="Hildebrand F."/>
            <person name="Pallen M.J."/>
        </authorList>
    </citation>
    <scope>NUCLEOTIDE SEQUENCE</scope>
    <source>
        <strain evidence="1">ChiGjej2B2-16831</strain>
    </source>
</reference>
<dbReference type="CDD" id="cd15482">
    <property type="entry name" value="Sialidase_non-viral"/>
    <property type="match status" value="1"/>
</dbReference>
<name>A0A9D1SSX1_9FIRM</name>
<evidence type="ECO:0000313" key="2">
    <source>
        <dbReference type="Proteomes" id="UP000824128"/>
    </source>
</evidence>
<comment type="caution">
    <text evidence="1">The sequence shown here is derived from an EMBL/GenBank/DDBJ whole genome shotgun (WGS) entry which is preliminary data.</text>
</comment>
<gene>
    <name evidence="1" type="ORF">IAD24_00570</name>
</gene>
<dbReference type="InterPro" id="IPR036278">
    <property type="entry name" value="Sialidase_sf"/>
</dbReference>
<reference evidence="1" key="1">
    <citation type="submission" date="2020-10" db="EMBL/GenBank/DDBJ databases">
        <authorList>
            <person name="Gilroy R."/>
        </authorList>
    </citation>
    <scope>NUCLEOTIDE SEQUENCE</scope>
    <source>
        <strain evidence="1">ChiGjej2B2-16831</strain>
    </source>
</reference>
<evidence type="ECO:0000313" key="1">
    <source>
        <dbReference type="EMBL" id="HIU93627.1"/>
    </source>
</evidence>
<dbReference type="EMBL" id="DVNZ01000018">
    <property type="protein sequence ID" value="HIU93627.1"/>
    <property type="molecule type" value="Genomic_DNA"/>
</dbReference>
<protein>
    <recommendedName>
        <fullName evidence="3">Exo-alpha-sialidase</fullName>
    </recommendedName>
</protein>
<sequence length="599" mass="64494">MDVLDGFGHGVRAADAVRQTIYTPAQRPGFAAWATAFAYGDGRIGLSFKETVRGRDPQYRPPRLELGEAVGAPVSYCSVECGSENECSYRVYLVSSDGGQTFSETGRCLLQEGSFLNMGLPDGTIIGYDVPRLNEDGTGWCDHIRVRSSADGGATWTDRGRLLEGTAPYLWRLRTLRDGTILLLLSLYGTPWGEGRQRATRNTVLPGETALNRIQTCFLTSRDGLHFTGPHYVLPGIGAHEYDVAECPDGRLLFLAGDVQGTPVGRQFVTRQGEGFLNGPLLPVRRGAPDDPARDPQGGFVPESVAMLPDGLLVGSRRNKPYTASNDFGENWFEIDGLPPSLYQPFLIALPDGTVLNFGHQGGDNAFGQVDMCIGADRFRVENRLPASSTLTLARCMDEGRTRYLNAYTARLSAAGAPVSGATVRFRAAPFWRADGTVDGAPLDGAPQQVEAVTDENGVARAAFPAFDGIPDIHFYYNVDVVYRPQHGGHLPCDGPMMCEAALTPVRRCRYPYDAYLAGGTLYLSPALLARFPDAPALLAPLCGRADVPAGALPDGLVQALLATGVLRRGADGLRWYASVHASAPLAGVQPMGSGDWYE</sequence>
<dbReference type="SUPFAM" id="SSF50939">
    <property type="entry name" value="Sialidases"/>
    <property type="match status" value="1"/>
</dbReference>
<accession>A0A9D1SSX1</accession>